<dbReference type="Proteomes" id="UP000800038">
    <property type="component" value="Unassembled WGS sequence"/>
</dbReference>
<dbReference type="SMART" id="SM00248">
    <property type="entry name" value="ANK"/>
    <property type="match status" value="4"/>
</dbReference>
<dbReference type="EMBL" id="ML976156">
    <property type="protein sequence ID" value="KAF1937065.1"/>
    <property type="molecule type" value="Genomic_DNA"/>
</dbReference>
<name>A0A6A5S8X6_9PLEO</name>
<gene>
    <name evidence="1" type="ORF">EJ02DRAFT_412996</name>
</gene>
<evidence type="ECO:0000313" key="1">
    <source>
        <dbReference type="EMBL" id="KAF1937065.1"/>
    </source>
</evidence>
<dbReference type="AlphaFoldDB" id="A0A6A5S8X6"/>
<dbReference type="InterPro" id="IPR036770">
    <property type="entry name" value="Ankyrin_rpt-contain_sf"/>
</dbReference>
<keyword evidence="2" id="KW-1185">Reference proteome</keyword>
<proteinExistence type="predicted"/>
<evidence type="ECO:0000313" key="2">
    <source>
        <dbReference type="Proteomes" id="UP000800038"/>
    </source>
</evidence>
<sequence>MCQHVCRENVFGETASVQAVLEGHDEVVRLLREHDKRSLHREVMFGLWPIHIAAQRRPVSTMRSLIDEWGVDAAIEDPKGYSPFVVAADWNNGDVVRYFIQEKRKLLVQKPQMVLQAAKVTAANWKREAILRLIVEETGLRIGEGHLEALLEVAISAGNVSIAIFLAAQKAERDIAKS</sequence>
<dbReference type="Gene3D" id="1.25.40.20">
    <property type="entry name" value="Ankyrin repeat-containing domain"/>
    <property type="match status" value="1"/>
</dbReference>
<reference evidence="1" key="1">
    <citation type="journal article" date="2020" name="Stud. Mycol.">
        <title>101 Dothideomycetes genomes: a test case for predicting lifestyles and emergence of pathogens.</title>
        <authorList>
            <person name="Haridas S."/>
            <person name="Albert R."/>
            <person name="Binder M."/>
            <person name="Bloem J."/>
            <person name="Labutti K."/>
            <person name="Salamov A."/>
            <person name="Andreopoulos B."/>
            <person name="Baker S."/>
            <person name="Barry K."/>
            <person name="Bills G."/>
            <person name="Bluhm B."/>
            <person name="Cannon C."/>
            <person name="Castanera R."/>
            <person name="Culley D."/>
            <person name="Daum C."/>
            <person name="Ezra D."/>
            <person name="Gonzalez J."/>
            <person name="Henrissat B."/>
            <person name="Kuo A."/>
            <person name="Liang C."/>
            <person name="Lipzen A."/>
            <person name="Lutzoni F."/>
            <person name="Magnuson J."/>
            <person name="Mondo S."/>
            <person name="Nolan M."/>
            <person name="Ohm R."/>
            <person name="Pangilinan J."/>
            <person name="Park H.-J."/>
            <person name="Ramirez L."/>
            <person name="Alfaro M."/>
            <person name="Sun H."/>
            <person name="Tritt A."/>
            <person name="Yoshinaga Y."/>
            <person name="Zwiers L.-H."/>
            <person name="Turgeon B."/>
            <person name="Goodwin S."/>
            <person name="Spatafora J."/>
            <person name="Crous P."/>
            <person name="Grigoriev I."/>
        </authorList>
    </citation>
    <scope>NUCLEOTIDE SEQUENCE</scope>
    <source>
        <strain evidence="1">CBS 161.51</strain>
    </source>
</reference>
<dbReference type="SUPFAM" id="SSF48403">
    <property type="entry name" value="Ankyrin repeat"/>
    <property type="match status" value="1"/>
</dbReference>
<organism evidence="1 2">
    <name type="scientific">Clathrospora elynae</name>
    <dbReference type="NCBI Taxonomy" id="706981"/>
    <lineage>
        <taxon>Eukaryota</taxon>
        <taxon>Fungi</taxon>
        <taxon>Dikarya</taxon>
        <taxon>Ascomycota</taxon>
        <taxon>Pezizomycotina</taxon>
        <taxon>Dothideomycetes</taxon>
        <taxon>Pleosporomycetidae</taxon>
        <taxon>Pleosporales</taxon>
        <taxon>Diademaceae</taxon>
        <taxon>Clathrospora</taxon>
    </lineage>
</organism>
<dbReference type="InterPro" id="IPR002110">
    <property type="entry name" value="Ankyrin_rpt"/>
</dbReference>
<dbReference type="Pfam" id="PF12796">
    <property type="entry name" value="Ank_2"/>
    <property type="match status" value="1"/>
</dbReference>
<protein>
    <submittedName>
        <fullName evidence="1">Uncharacterized protein</fullName>
    </submittedName>
</protein>
<accession>A0A6A5S8X6</accession>
<dbReference type="OrthoDB" id="7464126at2759"/>